<dbReference type="Gene3D" id="3.60.120.10">
    <property type="entry name" value="Anthranilate synthase"/>
    <property type="match status" value="1"/>
</dbReference>
<proteinExistence type="predicted"/>
<dbReference type="InterPro" id="IPR015890">
    <property type="entry name" value="Chorismate_C"/>
</dbReference>
<dbReference type="PANTHER" id="PTHR11236:SF9">
    <property type="entry name" value="ANTHRANILATE SYNTHASE COMPONENT 1"/>
    <property type="match status" value="1"/>
</dbReference>
<feature type="non-terminal residue" evidence="2">
    <location>
        <position position="328"/>
    </location>
</feature>
<dbReference type="InterPro" id="IPR019999">
    <property type="entry name" value="Anth_synth_I-like"/>
</dbReference>
<feature type="non-terminal residue" evidence="2">
    <location>
        <position position="1"/>
    </location>
</feature>
<feature type="domain" description="Chorismate-utilising enzyme C-terminal" evidence="1">
    <location>
        <begin position="69"/>
        <end position="322"/>
    </location>
</feature>
<dbReference type="SUPFAM" id="SSF56322">
    <property type="entry name" value="ADC synthase"/>
    <property type="match status" value="1"/>
</dbReference>
<accession>X1H1N7</accession>
<organism evidence="2">
    <name type="scientific">marine sediment metagenome</name>
    <dbReference type="NCBI Taxonomy" id="412755"/>
    <lineage>
        <taxon>unclassified sequences</taxon>
        <taxon>metagenomes</taxon>
        <taxon>ecological metagenomes</taxon>
    </lineage>
</organism>
<dbReference type="AlphaFoldDB" id="X1H1N7"/>
<name>X1H1N7_9ZZZZ</name>
<dbReference type="PRINTS" id="PR00095">
    <property type="entry name" value="ANTSNTHASEI"/>
</dbReference>
<reference evidence="2" key="1">
    <citation type="journal article" date="2014" name="Front. Microbiol.">
        <title>High frequency of phylogenetically diverse reductive dehalogenase-homologous genes in deep subseafloor sedimentary metagenomes.</title>
        <authorList>
            <person name="Kawai M."/>
            <person name="Futagami T."/>
            <person name="Toyoda A."/>
            <person name="Takaki Y."/>
            <person name="Nishi S."/>
            <person name="Hori S."/>
            <person name="Arai W."/>
            <person name="Tsubouchi T."/>
            <person name="Morono Y."/>
            <person name="Uchiyama I."/>
            <person name="Ito T."/>
            <person name="Fujiyama A."/>
            <person name="Inagaki F."/>
            <person name="Takami H."/>
        </authorList>
    </citation>
    <scope>NUCLEOTIDE SEQUENCE</scope>
    <source>
        <strain evidence="2">Expedition CK06-06</strain>
    </source>
</reference>
<comment type="caution">
    <text evidence="2">The sequence shown here is derived from an EMBL/GenBank/DDBJ whole genome shotgun (WGS) entry which is preliminary data.</text>
</comment>
<protein>
    <recommendedName>
        <fullName evidence="1">Chorismate-utilising enzyme C-terminal domain-containing protein</fullName>
    </recommendedName>
</protein>
<evidence type="ECO:0000313" key="2">
    <source>
        <dbReference type="EMBL" id="GAH39183.1"/>
    </source>
</evidence>
<dbReference type="InterPro" id="IPR005801">
    <property type="entry name" value="ADC_synthase"/>
</dbReference>
<dbReference type="EMBL" id="BARU01009601">
    <property type="protein sequence ID" value="GAH39183.1"/>
    <property type="molecule type" value="Genomic_DNA"/>
</dbReference>
<dbReference type="GO" id="GO:0000162">
    <property type="term" value="P:L-tryptophan biosynthetic process"/>
    <property type="evidence" value="ECO:0007669"/>
    <property type="project" value="TreeGrafter"/>
</dbReference>
<gene>
    <name evidence="2" type="ORF">S03H2_18500</name>
</gene>
<evidence type="ECO:0000259" key="1">
    <source>
        <dbReference type="Pfam" id="PF00425"/>
    </source>
</evidence>
<dbReference type="PANTHER" id="PTHR11236">
    <property type="entry name" value="AMINOBENZOATE/ANTHRANILATE SYNTHASE"/>
    <property type="match status" value="1"/>
</dbReference>
<dbReference type="NCBIfam" id="TIGR00553">
    <property type="entry name" value="pabB"/>
    <property type="match status" value="1"/>
</dbReference>
<dbReference type="GO" id="GO:0009396">
    <property type="term" value="P:folic acid-containing compound biosynthetic process"/>
    <property type="evidence" value="ECO:0007669"/>
    <property type="project" value="InterPro"/>
</dbReference>
<sequence length="328" mass="36743">LAFDNQQGKAYIISTGFPEMGEHERMERAAQRLNEMKDRLAEISRHGTEAPPTSLSFTAPASLRGGFTHQEYVAAVEKARQYIIDGDIFEVNLSQRFEAELSITPYELYQRLRQINPAPFACYLGFDEVSVVSASPERFLRIRGDWVETRPIKGTRPRGKTPEEDEALAKELLSSVKDRAENIMIVDLERNDLGRVCRFGTVKVTELAILEVFPTVFHLTSTVVGRLREGKNGIDLLKASFPGGSITGAPKVRAMEIIDELEPTRRSVYTGNIGYLSFNGNLDLNIVIRTFLVKGRKAYYQVGGAIVYDSDAEAEYQETLDKARALVN</sequence>
<dbReference type="Pfam" id="PF00425">
    <property type="entry name" value="Chorismate_bind"/>
    <property type="match status" value="1"/>
</dbReference>
<dbReference type="InterPro" id="IPR005802">
    <property type="entry name" value="ADC_synth_comp_1"/>
</dbReference>